<comment type="similarity">
    <text evidence="1">Belongs to the eukaryotic ribosomal protein eL28 family.</text>
</comment>
<evidence type="ECO:0000313" key="7">
    <source>
        <dbReference type="EMBL" id="SVE74577.1"/>
    </source>
</evidence>
<dbReference type="AlphaFoldDB" id="A0A4Y7LYS3"/>
<proteinExistence type="evidence at transcript level"/>
<dbReference type="PANTHER" id="PTHR10544">
    <property type="entry name" value="60S RIBOSOMAL PROTEIN L28"/>
    <property type="match status" value="1"/>
</dbReference>
<keyword evidence="3" id="KW-0687">Ribonucleoprotein</keyword>
<evidence type="ECO:0000256" key="4">
    <source>
        <dbReference type="ARBA" id="ARBA00035223"/>
    </source>
</evidence>
<sequence length="138" mass="15892">MTSSHLQWLITRKTSSFVVRKRNVKQPFTTEPLHLTNRHCFKYNTLVHRNVIGVEPAKDKNGFVVVMKSKKKVFKPKASMVRMQIKSGPRHTLAKLRNIVKSGYRKDCRQAVLKKASAIIRSEKVRVPKKGKPTKKAE</sequence>
<dbReference type="FunFam" id="3.30.390.110:FF:000002">
    <property type="entry name" value="60S ribosomal protein L28"/>
    <property type="match status" value="1"/>
</dbReference>
<evidence type="ECO:0000256" key="1">
    <source>
        <dbReference type="ARBA" id="ARBA00007926"/>
    </source>
</evidence>
<dbReference type="Gene3D" id="3.30.390.110">
    <property type="match status" value="1"/>
</dbReference>
<dbReference type="EMBL" id="LR004958">
    <property type="protein sequence ID" value="SVE74577.1"/>
    <property type="molecule type" value="mRNA"/>
</dbReference>
<accession>A0A4Y7LYS3</accession>
<dbReference type="GO" id="GO:1990904">
    <property type="term" value="C:ribonucleoprotein complex"/>
    <property type="evidence" value="ECO:0007669"/>
    <property type="project" value="UniProtKB-KW"/>
</dbReference>
<protein>
    <recommendedName>
        <fullName evidence="4">Large ribosomal subunit protein eL28</fullName>
    </recommendedName>
    <alternativeName>
        <fullName evidence="5">60S ribosomal protein L28</fullName>
    </alternativeName>
</protein>
<gene>
    <name evidence="7" type="primary">EOG090X0JNN</name>
</gene>
<keyword evidence="2" id="KW-0689">Ribosomal protein</keyword>
<dbReference type="GO" id="GO:0003735">
    <property type="term" value="F:structural constituent of ribosome"/>
    <property type="evidence" value="ECO:0007669"/>
    <property type="project" value="InterPro"/>
</dbReference>
<evidence type="ECO:0000256" key="3">
    <source>
        <dbReference type="ARBA" id="ARBA00023274"/>
    </source>
</evidence>
<evidence type="ECO:0000259" key="6">
    <source>
        <dbReference type="Pfam" id="PF01778"/>
    </source>
</evidence>
<organism evidence="7">
    <name type="scientific">Daphnia barbata</name>
    <dbReference type="NCBI Taxonomy" id="414587"/>
    <lineage>
        <taxon>Eukaryota</taxon>
        <taxon>Metazoa</taxon>
        <taxon>Ecdysozoa</taxon>
        <taxon>Arthropoda</taxon>
        <taxon>Crustacea</taxon>
        <taxon>Branchiopoda</taxon>
        <taxon>Diplostraca</taxon>
        <taxon>Cladocera</taxon>
        <taxon>Anomopoda</taxon>
        <taxon>Daphniidae</taxon>
        <taxon>Daphnia</taxon>
    </lineage>
</organism>
<dbReference type="InterPro" id="IPR002672">
    <property type="entry name" value="Ribosomal_eL28"/>
</dbReference>
<feature type="domain" description="Ribosomal eL28/Mak16" evidence="6">
    <location>
        <begin position="6"/>
        <end position="122"/>
    </location>
</feature>
<reference evidence="7" key="1">
    <citation type="submission" date="2018-08" db="EMBL/GenBank/DDBJ databases">
        <authorList>
            <person name="Cornetti L."/>
        </authorList>
    </citation>
    <scope>NUCLEOTIDE SEQUENCE</scope>
    <source>
        <strain evidence="7">ZW-BAR-1</strain>
    </source>
</reference>
<evidence type="ECO:0000256" key="5">
    <source>
        <dbReference type="ARBA" id="ARBA00035330"/>
    </source>
</evidence>
<dbReference type="Pfam" id="PF01778">
    <property type="entry name" value="Ribosomal_L28e"/>
    <property type="match status" value="1"/>
</dbReference>
<dbReference type="InterPro" id="IPR029004">
    <property type="entry name" value="Ribosomal_eL28/Mak16"/>
</dbReference>
<evidence type="ECO:0000256" key="2">
    <source>
        <dbReference type="ARBA" id="ARBA00022980"/>
    </source>
</evidence>
<name>A0A4Y7LYS3_9CRUS</name>
<dbReference type="GO" id="GO:0006412">
    <property type="term" value="P:translation"/>
    <property type="evidence" value="ECO:0007669"/>
    <property type="project" value="InterPro"/>
</dbReference>
<dbReference type="GO" id="GO:0005840">
    <property type="term" value="C:ribosome"/>
    <property type="evidence" value="ECO:0007669"/>
    <property type="project" value="UniProtKB-KW"/>
</dbReference>